<dbReference type="GeneID" id="43593486"/>
<protein>
    <recommendedName>
        <fullName evidence="3">Nucleotide-diphospho-sugar transferase</fullName>
    </recommendedName>
</protein>
<gene>
    <name evidence="1" type="ORF">BP5553_00637</name>
</gene>
<dbReference type="PANTHER" id="PTHR11183">
    <property type="entry name" value="GLYCOGENIN SUBFAMILY MEMBER"/>
    <property type="match status" value="1"/>
</dbReference>
<organism evidence="1 2">
    <name type="scientific">Venustampulla echinocandica</name>
    <dbReference type="NCBI Taxonomy" id="2656787"/>
    <lineage>
        <taxon>Eukaryota</taxon>
        <taxon>Fungi</taxon>
        <taxon>Dikarya</taxon>
        <taxon>Ascomycota</taxon>
        <taxon>Pezizomycotina</taxon>
        <taxon>Leotiomycetes</taxon>
        <taxon>Helotiales</taxon>
        <taxon>Pleuroascaceae</taxon>
        <taxon>Venustampulla</taxon>
    </lineage>
</organism>
<keyword evidence="2" id="KW-1185">Reference proteome</keyword>
<accession>A0A370TYR9</accession>
<dbReference type="Gene3D" id="3.90.550.10">
    <property type="entry name" value="Spore Coat Polysaccharide Biosynthesis Protein SpsA, Chain A"/>
    <property type="match status" value="1"/>
</dbReference>
<reference evidence="1 2" key="1">
    <citation type="journal article" date="2018" name="IMA Fungus">
        <title>IMA Genome-F 9: Draft genome sequence of Annulohypoxylon stygium, Aspergillus mulundensis, Berkeleyomyces basicola (syn. Thielaviopsis basicola), Ceratocystis smalleyi, two Cercospora beticola strains, Coleophoma cylindrospora, Fusarium fracticaudum, Phialophora cf. hyalina, and Morchella septimelata.</title>
        <authorList>
            <person name="Wingfield B.D."/>
            <person name="Bills G.F."/>
            <person name="Dong Y."/>
            <person name="Huang W."/>
            <person name="Nel W.J."/>
            <person name="Swalarsk-Parry B.S."/>
            <person name="Vaghefi N."/>
            <person name="Wilken P.M."/>
            <person name="An Z."/>
            <person name="de Beer Z.W."/>
            <person name="De Vos L."/>
            <person name="Chen L."/>
            <person name="Duong T.A."/>
            <person name="Gao Y."/>
            <person name="Hammerbacher A."/>
            <person name="Kikkert J.R."/>
            <person name="Li Y."/>
            <person name="Li H."/>
            <person name="Li K."/>
            <person name="Li Q."/>
            <person name="Liu X."/>
            <person name="Ma X."/>
            <person name="Naidoo K."/>
            <person name="Pethybridge S.J."/>
            <person name="Sun J."/>
            <person name="Steenkamp E.T."/>
            <person name="van der Nest M.A."/>
            <person name="van Wyk S."/>
            <person name="Wingfield M.J."/>
            <person name="Xiong C."/>
            <person name="Yue Q."/>
            <person name="Zhang X."/>
        </authorList>
    </citation>
    <scope>NUCLEOTIDE SEQUENCE [LARGE SCALE GENOMIC DNA]</scope>
    <source>
        <strain evidence="1 2">BP 5553</strain>
    </source>
</reference>
<dbReference type="OrthoDB" id="2014201at2759"/>
<dbReference type="SUPFAM" id="SSF53448">
    <property type="entry name" value="Nucleotide-diphospho-sugar transferases"/>
    <property type="match status" value="1"/>
</dbReference>
<name>A0A370TYR9_9HELO</name>
<sequence>MAGYRHYIRRLKHLAASPAFLGILICLCLLTALQCALRYGHSWYGNTFTASAEPTASVEDPEIDWSKLVYVQHVTSPEYLCNALMVWSQIETIGSRAKVRDALSAIGDVMSVDHLLIWVSQRLMMYPSHWDPTEIDDLDPERGLTHTARLLQAAEKDYYVTLHPVEVLNENNTSQSTWASSYSKLLSFNLTSYSRILSLDAASIVLQNLDELFLLPKAPIAMPYTYWGGPSGWAFSSQLMLLEPSSTTFSAMETAIKDAKEDEYDVDIINKLYKGKVLKIPQRPYNLLSGEFRRANHRAYLGSRSAKWDPDDIFAEARYLHFSDWPIPKPWMSARRELLNKYMPRCSKSEWFGATDCRDRTIWLKLYADFAATRRAVCGPGFEMHSQDLPAAPIYRHGRWFHPDDVE</sequence>
<dbReference type="AlphaFoldDB" id="A0A370TYR9"/>
<evidence type="ECO:0000313" key="2">
    <source>
        <dbReference type="Proteomes" id="UP000254866"/>
    </source>
</evidence>
<dbReference type="STRING" id="2656787.A0A370TYR9"/>
<evidence type="ECO:0008006" key="3">
    <source>
        <dbReference type="Google" id="ProtNLM"/>
    </source>
</evidence>
<dbReference type="EMBL" id="NPIC01000001">
    <property type="protein sequence ID" value="RDL40658.1"/>
    <property type="molecule type" value="Genomic_DNA"/>
</dbReference>
<proteinExistence type="predicted"/>
<dbReference type="InterPro" id="IPR029044">
    <property type="entry name" value="Nucleotide-diphossugar_trans"/>
</dbReference>
<dbReference type="Proteomes" id="UP000254866">
    <property type="component" value="Unassembled WGS sequence"/>
</dbReference>
<dbReference type="InterPro" id="IPR050587">
    <property type="entry name" value="GNT1/Glycosyltrans_8"/>
</dbReference>
<dbReference type="RefSeq" id="XP_031873314.1">
    <property type="nucleotide sequence ID" value="XM_032009260.1"/>
</dbReference>
<comment type="caution">
    <text evidence="1">The sequence shown here is derived from an EMBL/GenBank/DDBJ whole genome shotgun (WGS) entry which is preliminary data.</text>
</comment>
<evidence type="ECO:0000313" key="1">
    <source>
        <dbReference type="EMBL" id="RDL40658.1"/>
    </source>
</evidence>